<protein>
    <submittedName>
        <fullName evidence="2">Uncharacterized protein</fullName>
    </submittedName>
</protein>
<evidence type="ECO:0000256" key="1">
    <source>
        <dbReference type="SAM" id="Phobius"/>
    </source>
</evidence>
<keyword evidence="1" id="KW-0812">Transmembrane</keyword>
<reference evidence="2 3" key="1">
    <citation type="submission" date="2016-10" db="EMBL/GenBank/DDBJ databases">
        <authorList>
            <person name="de Groot N.N."/>
        </authorList>
    </citation>
    <scope>NUCLEOTIDE SEQUENCE [LARGE SCALE GENOMIC DNA]</scope>
    <source>
        <strain evidence="2 3">DSM 16199</strain>
    </source>
</reference>
<dbReference type="RefSeq" id="WP_175499455.1">
    <property type="nucleotide sequence ID" value="NZ_CAXIDI010000002.1"/>
</dbReference>
<organism evidence="2 3">
    <name type="scientific">Loktanella salsilacus</name>
    <dbReference type="NCBI Taxonomy" id="195913"/>
    <lineage>
        <taxon>Bacteria</taxon>
        <taxon>Pseudomonadati</taxon>
        <taxon>Pseudomonadota</taxon>
        <taxon>Alphaproteobacteria</taxon>
        <taxon>Rhodobacterales</taxon>
        <taxon>Roseobacteraceae</taxon>
        <taxon>Loktanella</taxon>
    </lineage>
</organism>
<keyword evidence="1" id="KW-0472">Membrane</keyword>
<dbReference type="STRING" id="195913.SAMN04488004_1336"/>
<name>A0A1I4J4Q4_9RHOB</name>
<dbReference type="EMBL" id="FOTF01000033">
    <property type="protein sequence ID" value="SFL61592.1"/>
    <property type="molecule type" value="Genomic_DNA"/>
</dbReference>
<keyword evidence="1" id="KW-1133">Transmembrane helix</keyword>
<dbReference type="GeneID" id="97891173"/>
<accession>A0A1I4J4Q4</accession>
<evidence type="ECO:0000313" key="3">
    <source>
        <dbReference type="Proteomes" id="UP000199550"/>
    </source>
</evidence>
<proteinExistence type="predicted"/>
<sequence>MRTGPFLLLIATVMCLAALTIWLAQMSGALALLPAIGTVGLILTVLIRRVQ</sequence>
<evidence type="ECO:0000313" key="2">
    <source>
        <dbReference type="EMBL" id="SFL61592.1"/>
    </source>
</evidence>
<dbReference type="Proteomes" id="UP000199550">
    <property type="component" value="Unassembled WGS sequence"/>
</dbReference>
<gene>
    <name evidence="2" type="ORF">SAMN04488004_1336</name>
</gene>
<feature type="transmembrane region" description="Helical" evidence="1">
    <location>
        <begin position="7"/>
        <end position="24"/>
    </location>
</feature>
<dbReference type="AlphaFoldDB" id="A0A1I4J4Q4"/>
<feature type="transmembrane region" description="Helical" evidence="1">
    <location>
        <begin position="30"/>
        <end position="47"/>
    </location>
</feature>
<keyword evidence="3" id="KW-1185">Reference proteome</keyword>